<accession>A0A420MVE3</accession>
<sequence>MLTLNKPTLAVFVVHGTVFLRVTVTIVSANLDQCGSSSSGSLFYRKPGYFGSNGKALMLILLRIQIHYTLRFDIGSVHVDGGVSERPKSDCRCTRLKA</sequence>
<dbReference type="Proteomes" id="UP000285084">
    <property type="component" value="Unassembled WGS sequence"/>
</dbReference>
<dbReference type="AlphaFoldDB" id="A0A420MVE3"/>
<organism evidence="1 2">
    <name type="scientific">Fusarium oxysporum</name>
    <name type="common">Fusarium vascular wilt</name>
    <dbReference type="NCBI Taxonomy" id="5507"/>
    <lineage>
        <taxon>Eukaryota</taxon>
        <taxon>Fungi</taxon>
        <taxon>Dikarya</taxon>
        <taxon>Ascomycota</taxon>
        <taxon>Pezizomycotina</taxon>
        <taxon>Sordariomycetes</taxon>
        <taxon>Hypocreomycetidae</taxon>
        <taxon>Hypocreales</taxon>
        <taxon>Nectriaceae</taxon>
        <taxon>Fusarium</taxon>
        <taxon>Fusarium oxysporum species complex</taxon>
    </lineage>
</organism>
<comment type="caution">
    <text evidence="1">The sequence shown here is derived from an EMBL/GenBank/DDBJ whole genome shotgun (WGS) entry which is preliminary data.</text>
</comment>
<dbReference type="EMBL" id="MRCX01000105">
    <property type="protein sequence ID" value="RKK71991.1"/>
    <property type="molecule type" value="Genomic_DNA"/>
</dbReference>
<name>A0A420MVE3_FUSOX</name>
<reference evidence="1 2" key="1">
    <citation type="journal article" date="2018" name="Sci. Rep.">
        <title>Characterisation of pathogen-specific regions and novel effector candidates in Fusarium oxysporum f. sp. cepae.</title>
        <authorList>
            <person name="Armitage A.D."/>
            <person name="Taylor A."/>
            <person name="Sobczyk M.K."/>
            <person name="Baxter L."/>
            <person name="Greenfield B.P."/>
            <person name="Bates H.J."/>
            <person name="Wilson F."/>
            <person name="Jackson A.C."/>
            <person name="Ott S."/>
            <person name="Harrison R.J."/>
            <person name="Clarkson J.P."/>
        </authorList>
    </citation>
    <scope>NUCLEOTIDE SEQUENCE [LARGE SCALE GENOMIC DNA]</scope>
    <source>
        <strain evidence="1 2">Fo_A13</strain>
    </source>
</reference>
<evidence type="ECO:0000313" key="1">
    <source>
        <dbReference type="EMBL" id="RKK71991.1"/>
    </source>
</evidence>
<evidence type="ECO:0000313" key="2">
    <source>
        <dbReference type="Proteomes" id="UP000285084"/>
    </source>
</evidence>
<proteinExistence type="predicted"/>
<gene>
    <name evidence="1" type="ORF">BFJ69_g10519</name>
</gene>
<protein>
    <submittedName>
        <fullName evidence="1">Uncharacterized protein</fullName>
    </submittedName>
</protein>